<accession>A0AAI8VYQ2</accession>
<dbReference type="AlphaFoldDB" id="A0AAI8VYQ2"/>
<protein>
    <submittedName>
        <fullName evidence="1">Uu.00g016310.m01.CDS01</fullName>
    </submittedName>
</protein>
<evidence type="ECO:0000313" key="2">
    <source>
        <dbReference type="Proteomes" id="UP001295740"/>
    </source>
</evidence>
<name>A0AAI8VYQ2_9PEZI</name>
<comment type="caution">
    <text evidence="1">The sequence shown here is derived from an EMBL/GenBank/DDBJ whole genome shotgun (WGS) entry which is preliminary data.</text>
</comment>
<proteinExistence type="predicted"/>
<sequence>MMLDMMLDMILDMKPDNLETSLSQQAMNYYLQMARRRLYQAAIKSLLKAGASATLKDTHGRMALSLVAQTAQGGQYTKTRPRNE</sequence>
<gene>
    <name evidence="1" type="ORF">KHLLAP_LOCUS13980</name>
</gene>
<reference evidence="1" key="1">
    <citation type="submission" date="2023-10" db="EMBL/GenBank/DDBJ databases">
        <authorList>
            <person name="Hackl T."/>
        </authorList>
    </citation>
    <scope>NUCLEOTIDE SEQUENCE</scope>
</reference>
<evidence type="ECO:0000313" key="1">
    <source>
        <dbReference type="EMBL" id="CAJ2513512.1"/>
    </source>
</evidence>
<dbReference type="Proteomes" id="UP001295740">
    <property type="component" value="Unassembled WGS sequence"/>
</dbReference>
<organism evidence="1 2">
    <name type="scientific">Anthostomella pinea</name>
    <dbReference type="NCBI Taxonomy" id="933095"/>
    <lineage>
        <taxon>Eukaryota</taxon>
        <taxon>Fungi</taxon>
        <taxon>Dikarya</taxon>
        <taxon>Ascomycota</taxon>
        <taxon>Pezizomycotina</taxon>
        <taxon>Sordariomycetes</taxon>
        <taxon>Xylariomycetidae</taxon>
        <taxon>Xylariales</taxon>
        <taxon>Xylariaceae</taxon>
        <taxon>Anthostomella</taxon>
    </lineage>
</organism>
<dbReference type="EMBL" id="CAUWAG010000020">
    <property type="protein sequence ID" value="CAJ2513512.1"/>
    <property type="molecule type" value="Genomic_DNA"/>
</dbReference>
<keyword evidence="2" id="KW-1185">Reference proteome</keyword>